<keyword evidence="3" id="KW-1185">Reference proteome</keyword>
<dbReference type="AlphaFoldDB" id="A0A0B5E524"/>
<reference evidence="2 3" key="1">
    <citation type="journal article" date="2014" name="Int. J. Syst. Evol. Microbiol.">
        <title>Celeribacter indicus sp. nov., a polycyclic aromatic hydrocarbon-degrading bacterium from deep-sea sediment and reclassification of Huaishuia halophila as Celeribacter halophilus comb. nov.</title>
        <authorList>
            <person name="Lai Q."/>
            <person name="Cao J."/>
            <person name="Yuan J."/>
            <person name="Li F."/>
            <person name="Shao Z."/>
        </authorList>
    </citation>
    <scope>NUCLEOTIDE SEQUENCE [LARGE SCALE GENOMIC DNA]</scope>
    <source>
        <strain evidence="2">P73</strain>
    </source>
</reference>
<proteinExistence type="predicted"/>
<dbReference type="EMBL" id="CP004393">
    <property type="protein sequence ID" value="AJE48455.1"/>
    <property type="molecule type" value="Genomic_DNA"/>
</dbReference>
<dbReference type="KEGG" id="cid:P73_3740"/>
<evidence type="ECO:0000313" key="3">
    <source>
        <dbReference type="Proteomes" id="UP000031521"/>
    </source>
</evidence>
<dbReference type="Proteomes" id="UP000031521">
    <property type="component" value="Chromosome"/>
</dbReference>
<gene>
    <name evidence="2" type="ORF">P73_3740</name>
</gene>
<evidence type="ECO:0000256" key="1">
    <source>
        <dbReference type="SAM" id="MobiDB-lite"/>
    </source>
</evidence>
<evidence type="ECO:0000313" key="2">
    <source>
        <dbReference type="EMBL" id="AJE48455.1"/>
    </source>
</evidence>
<dbReference type="STRING" id="1208324.P73_3740"/>
<sequence>MDSFYEQDREREARTVRPREEEQVSENTHTLLNAAMSPSASADAVAMFRRSPTAGKPGASSPEPELCDGAARAARIGCPVEEDGVA</sequence>
<protein>
    <submittedName>
        <fullName evidence="2">Uncharacterized protein</fullName>
    </submittedName>
</protein>
<accession>A0A0B5E524</accession>
<organism evidence="2 3">
    <name type="scientific">Celeribacter indicus</name>
    <dbReference type="NCBI Taxonomy" id="1208324"/>
    <lineage>
        <taxon>Bacteria</taxon>
        <taxon>Pseudomonadati</taxon>
        <taxon>Pseudomonadota</taxon>
        <taxon>Alphaproteobacteria</taxon>
        <taxon>Rhodobacterales</taxon>
        <taxon>Roseobacteraceae</taxon>
        <taxon>Celeribacter</taxon>
    </lineage>
</organism>
<dbReference type="HOGENOM" id="CLU_2492176_0_0_5"/>
<feature type="region of interest" description="Disordered" evidence="1">
    <location>
        <begin position="1"/>
        <end position="26"/>
    </location>
</feature>
<feature type="compositionally biased region" description="Basic and acidic residues" evidence="1">
    <location>
        <begin position="1"/>
        <end position="22"/>
    </location>
</feature>
<name>A0A0B5E524_9RHOB</name>